<dbReference type="GO" id="GO:0006633">
    <property type="term" value="P:fatty acid biosynthetic process"/>
    <property type="evidence" value="ECO:0007669"/>
    <property type="project" value="UniProtKB-UniRule"/>
</dbReference>
<evidence type="ECO:0000256" key="2">
    <source>
        <dbReference type="ARBA" id="ARBA00022679"/>
    </source>
</evidence>
<evidence type="ECO:0000313" key="11">
    <source>
        <dbReference type="Proteomes" id="UP000754226"/>
    </source>
</evidence>
<dbReference type="NCBIfam" id="TIGR00516">
    <property type="entry name" value="acpS"/>
    <property type="match status" value="1"/>
</dbReference>
<protein>
    <recommendedName>
        <fullName evidence="8">Holo-[acyl-carrier-protein] synthase</fullName>
        <shortName evidence="8">Holo-ACP synthase</shortName>
        <ecNumber evidence="8">2.7.8.7</ecNumber>
    </recommendedName>
    <alternativeName>
        <fullName evidence="8">4'-phosphopantetheinyl transferase AcpS</fullName>
    </alternativeName>
</protein>
<organism evidence="10 11">
    <name type="scientific">Acidaminococcus intestini</name>
    <dbReference type="NCBI Taxonomy" id="187327"/>
    <lineage>
        <taxon>Bacteria</taxon>
        <taxon>Bacillati</taxon>
        <taxon>Bacillota</taxon>
        <taxon>Negativicutes</taxon>
        <taxon>Acidaminococcales</taxon>
        <taxon>Acidaminococcaceae</taxon>
        <taxon>Acidaminococcus</taxon>
    </lineage>
</organism>
<feature type="binding site" evidence="8">
    <location>
        <position position="57"/>
    </location>
    <ligand>
        <name>Mg(2+)</name>
        <dbReference type="ChEBI" id="CHEBI:18420"/>
    </ligand>
</feature>
<keyword evidence="5 8" id="KW-0460">Magnesium</keyword>
<feature type="binding site" evidence="8">
    <location>
        <position position="9"/>
    </location>
    <ligand>
        <name>Mg(2+)</name>
        <dbReference type="ChEBI" id="CHEBI:18420"/>
    </ligand>
</feature>
<sequence length="124" mass="13381">MMIIGIGVDLVEVSRIEKALQQEGFKEKIFTDEEIAFCESKKSHAAESFAGRYAVKEAVGKALGTGLLPGQFEKIETLPDATGVPQVHLLGPVLIAAMNRRVNKVHVSISHTKDLAIAQVVLEG</sequence>
<evidence type="ECO:0000256" key="4">
    <source>
        <dbReference type="ARBA" id="ARBA00022832"/>
    </source>
</evidence>
<keyword evidence="2 8" id="KW-0808">Transferase</keyword>
<dbReference type="AlphaFoldDB" id="A0A943I0K2"/>
<dbReference type="GO" id="GO:0005737">
    <property type="term" value="C:cytoplasm"/>
    <property type="evidence" value="ECO:0007669"/>
    <property type="project" value="UniProtKB-SubCell"/>
</dbReference>
<keyword evidence="6 8" id="KW-0443">Lipid metabolism</keyword>
<comment type="similarity">
    <text evidence="8">Belongs to the P-Pant transferase superfamily. AcpS family.</text>
</comment>
<dbReference type="GO" id="GO:0000287">
    <property type="term" value="F:magnesium ion binding"/>
    <property type="evidence" value="ECO:0007669"/>
    <property type="project" value="UniProtKB-UniRule"/>
</dbReference>
<evidence type="ECO:0000256" key="1">
    <source>
        <dbReference type="ARBA" id="ARBA00022516"/>
    </source>
</evidence>
<evidence type="ECO:0000256" key="6">
    <source>
        <dbReference type="ARBA" id="ARBA00023098"/>
    </source>
</evidence>
<dbReference type="InterPro" id="IPR037143">
    <property type="entry name" value="4-PPantetheinyl_Trfase_dom_sf"/>
</dbReference>
<evidence type="ECO:0000259" key="9">
    <source>
        <dbReference type="Pfam" id="PF01648"/>
    </source>
</evidence>
<dbReference type="EMBL" id="JAGZCZ010000001">
    <property type="protein sequence ID" value="MBS5518975.1"/>
    <property type="molecule type" value="Genomic_DNA"/>
</dbReference>
<comment type="cofactor">
    <cofactor evidence="8">
        <name>Mg(2+)</name>
        <dbReference type="ChEBI" id="CHEBI:18420"/>
    </cofactor>
</comment>
<evidence type="ECO:0000313" key="10">
    <source>
        <dbReference type="EMBL" id="MBS5518975.1"/>
    </source>
</evidence>
<name>A0A943I0K2_9FIRM</name>
<gene>
    <name evidence="8 10" type="primary">acpS</name>
    <name evidence="10" type="ORF">KHX13_01315</name>
</gene>
<evidence type="ECO:0000256" key="3">
    <source>
        <dbReference type="ARBA" id="ARBA00022723"/>
    </source>
</evidence>
<evidence type="ECO:0000256" key="5">
    <source>
        <dbReference type="ARBA" id="ARBA00022842"/>
    </source>
</evidence>
<keyword evidence="3 8" id="KW-0479">Metal-binding</keyword>
<feature type="domain" description="4'-phosphopantetheinyl transferase" evidence="9">
    <location>
        <begin position="5"/>
        <end position="113"/>
    </location>
</feature>
<comment type="function">
    <text evidence="8">Transfers the 4'-phosphopantetheine moiety from coenzyme A to a Ser of acyl-carrier-protein.</text>
</comment>
<dbReference type="InterPro" id="IPR002582">
    <property type="entry name" value="ACPS"/>
</dbReference>
<evidence type="ECO:0000256" key="7">
    <source>
        <dbReference type="ARBA" id="ARBA00023160"/>
    </source>
</evidence>
<proteinExistence type="inferred from homology"/>
<dbReference type="InterPro" id="IPR008278">
    <property type="entry name" value="4-PPantetheinyl_Trfase_dom"/>
</dbReference>
<dbReference type="SUPFAM" id="SSF56214">
    <property type="entry name" value="4'-phosphopantetheinyl transferase"/>
    <property type="match status" value="1"/>
</dbReference>
<dbReference type="NCBIfam" id="TIGR00556">
    <property type="entry name" value="pantethn_trn"/>
    <property type="match status" value="1"/>
</dbReference>
<dbReference type="Gene3D" id="3.90.470.20">
    <property type="entry name" value="4'-phosphopantetheinyl transferase domain"/>
    <property type="match status" value="1"/>
</dbReference>
<comment type="subcellular location">
    <subcellularLocation>
        <location evidence="8">Cytoplasm</location>
    </subcellularLocation>
</comment>
<reference evidence="10" key="1">
    <citation type="submission" date="2021-02" db="EMBL/GenBank/DDBJ databases">
        <title>Infant gut strain persistence is associated with maternal origin, phylogeny, and functional potential including surface adhesion and iron acquisition.</title>
        <authorList>
            <person name="Lou Y.C."/>
        </authorList>
    </citation>
    <scope>NUCLEOTIDE SEQUENCE</scope>
    <source>
        <strain evidence="10">L3_106_000M1_dasL3_106_000M1_concoct_15</strain>
    </source>
</reference>
<keyword evidence="8" id="KW-0963">Cytoplasm</keyword>
<comment type="catalytic activity">
    <reaction evidence="8">
        <text>apo-[ACP] + CoA = holo-[ACP] + adenosine 3',5'-bisphosphate + H(+)</text>
        <dbReference type="Rhea" id="RHEA:12068"/>
        <dbReference type="Rhea" id="RHEA-COMP:9685"/>
        <dbReference type="Rhea" id="RHEA-COMP:9690"/>
        <dbReference type="ChEBI" id="CHEBI:15378"/>
        <dbReference type="ChEBI" id="CHEBI:29999"/>
        <dbReference type="ChEBI" id="CHEBI:57287"/>
        <dbReference type="ChEBI" id="CHEBI:58343"/>
        <dbReference type="ChEBI" id="CHEBI:64479"/>
        <dbReference type="EC" id="2.7.8.7"/>
    </reaction>
</comment>
<dbReference type="GO" id="GO:0008897">
    <property type="term" value="F:holo-[acyl-carrier-protein] synthase activity"/>
    <property type="evidence" value="ECO:0007669"/>
    <property type="project" value="UniProtKB-UniRule"/>
</dbReference>
<dbReference type="InterPro" id="IPR004568">
    <property type="entry name" value="Ppantetheine-prot_Trfase_dom"/>
</dbReference>
<dbReference type="HAMAP" id="MF_00101">
    <property type="entry name" value="AcpS"/>
    <property type="match status" value="1"/>
</dbReference>
<keyword evidence="1 8" id="KW-0444">Lipid biosynthesis</keyword>
<keyword evidence="4 8" id="KW-0276">Fatty acid metabolism</keyword>
<dbReference type="Proteomes" id="UP000754226">
    <property type="component" value="Unassembled WGS sequence"/>
</dbReference>
<dbReference type="Pfam" id="PF01648">
    <property type="entry name" value="ACPS"/>
    <property type="match status" value="1"/>
</dbReference>
<keyword evidence="7 8" id="KW-0275">Fatty acid biosynthesis</keyword>
<evidence type="ECO:0000256" key="8">
    <source>
        <dbReference type="HAMAP-Rule" id="MF_00101"/>
    </source>
</evidence>
<accession>A0A943I0K2</accession>
<comment type="caution">
    <text evidence="10">The sequence shown here is derived from an EMBL/GenBank/DDBJ whole genome shotgun (WGS) entry which is preliminary data.</text>
</comment>
<dbReference type="EC" id="2.7.8.7" evidence="8"/>